<reference evidence="4" key="1">
    <citation type="submission" date="2011-04" db="EMBL/GenBank/DDBJ databases">
        <authorList>
            <person name="Cui Z."/>
            <person name="Wang S."/>
            <person name="Liu Y."/>
            <person name="Li Q."/>
            <person name="Song C."/>
        </authorList>
    </citation>
    <scope>NUCLEOTIDE SEQUENCE</scope>
</reference>
<dbReference type="InterPro" id="IPR036058">
    <property type="entry name" value="Kazal_dom_sf"/>
</dbReference>
<dbReference type="EMBL" id="JF827347">
    <property type="protein sequence ID" value="AFI56573.1"/>
    <property type="molecule type" value="mRNA"/>
</dbReference>
<keyword evidence="1" id="KW-0732">Signal</keyword>
<evidence type="ECO:0000256" key="1">
    <source>
        <dbReference type="SAM" id="SignalP"/>
    </source>
</evidence>
<feature type="domain" description="Kazal-like" evidence="2">
    <location>
        <begin position="96"/>
        <end position="146"/>
    </location>
</feature>
<feature type="chain" id="PRO_5007666724" evidence="1">
    <location>
        <begin position="17"/>
        <end position="147"/>
    </location>
</feature>
<dbReference type="EMBL" id="JF412654">
    <property type="protein sequence ID" value="AFC61249.1"/>
    <property type="molecule type" value="mRNA"/>
</dbReference>
<proteinExistence type="evidence at transcript level"/>
<feature type="signal peptide" evidence="1">
    <location>
        <begin position="1"/>
        <end position="16"/>
    </location>
</feature>
<name>H8Y6I7_PORTR</name>
<dbReference type="AlphaFoldDB" id="H8Y6I7"/>
<dbReference type="InterPro" id="IPR002350">
    <property type="entry name" value="Kazal_dom"/>
</dbReference>
<dbReference type="SUPFAM" id="SSF100895">
    <property type="entry name" value="Kazal-type serine protease inhibitors"/>
    <property type="match status" value="1"/>
</dbReference>
<dbReference type="SMART" id="SM00280">
    <property type="entry name" value="KAZAL"/>
    <property type="match status" value="1"/>
</dbReference>
<protein>
    <submittedName>
        <fullName evidence="3">Kazal-type proteinase inhibitor</fullName>
    </submittedName>
    <submittedName>
        <fullName evidence="4">Kazal-type serine proteinase inhibitor</fullName>
    </submittedName>
</protein>
<dbReference type="CDD" id="cd00104">
    <property type="entry name" value="KAZAL_FS"/>
    <property type="match status" value="1"/>
</dbReference>
<dbReference type="Pfam" id="PF07648">
    <property type="entry name" value="Kazal_2"/>
    <property type="match status" value="1"/>
</dbReference>
<reference evidence="3" key="2">
    <citation type="journal article" date="2012" name="Aquaculture">
        <title>The first kazal-type serine proteinase inhibitor in the swimming crab Portunus trituberculatus involved in immune response to bacteria and fungi.</title>
        <authorList>
            <person name="Wang S."/>
            <person name="Cui Z."/>
            <person name="Liu Y."/>
            <person name="Li Q."/>
            <person name="Song C."/>
        </authorList>
    </citation>
    <scope>NUCLEOTIDE SEQUENCE</scope>
</reference>
<sequence>MHVLLLLACLSAVGNAYNAKVPVQVLPERFDTFPGRNPSLTRPAVVGVQTLPGRVPPQTLPGVVGVSPLVSPGRPGITGSIRPFQRPGQYSFTRCYGNPCPGICTLEYAPVCGTDGVTYPNKCFLLDTKRCDKPYLEVDYPGSCRPY</sequence>
<evidence type="ECO:0000313" key="4">
    <source>
        <dbReference type="EMBL" id="AFI56573.1"/>
    </source>
</evidence>
<gene>
    <name evidence="3" type="primary">KPI</name>
    <name evidence="4" type="synonym">PLC2</name>
</gene>
<organism evidence="3">
    <name type="scientific">Portunus trituberculatus</name>
    <name type="common">Swimming crab</name>
    <name type="synonym">Neptunus trituberculatus</name>
    <dbReference type="NCBI Taxonomy" id="210409"/>
    <lineage>
        <taxon>Eukaryota</taxon>
        <taxon>Metazoa</taxon>
        <taxon>Ecdysozoa</taxon>
        <taxon>Arthropoda</taxon>
        <taxon>Crustacea</taxon>
        <taxon>Multicrustacea</taxon>
        <taxon>Malacostraca</taxon>
        <taxon>Eumalacostraca</taxon>
        <taxon>Eucarida</taxon>
        <taxon>Decapoda</taxon>
        <taxon>Pleocyemata</taxon>
        <taxon>Brachyura</taxon>
        <taxon>Eubrachyura</taxon>
        <taxon>Portunoidea</taxon>
        <taxon>Portunidae</taxon>
        <taxon>Portuninae</taxon>
        <taxon>Portunus</taxon>
    </lineage>
</organism>
<dbReference type="Gene3D" id="3.30.60.30">
    <property type="match status" value="1"/>
</dbReference>
<evidence type="ECO:0000259" key="2">
    <source>
        <dbReference type="PROSITE" id="PS51465"/>
    </source>
</evidence>
<evidence type="ECO:0000313" key="3">
    <source>
        <dbReference type="EMBL" id="AFC61249.1"/>
    </source>
</evidence>
<accession>H8Y6I7</accession>
<dbReference type="PROSITE" id="PS51465">
    <property type="entry name" value="KAZAL_2"/>
    <property type="match status" value="1"/>
</dbReference>